<dbReference type="EMBL" id="BLSA01000677">
    <property type="protein sequence ID" value="GFP33721.1"/>
    <property type="molecule type" value="Genomic_DNA"/>
</dbReference>
<dbReference type="Gene3D" id="3.30.365.10">
    <property type="entry name" value="Aldehyde oxidase/xanthine dehydrogenase, molybdopterin binding domain"/>
    <property type="match status" value="1"/>
</dbReference>
<evidence type="ECO:0000313" key="2">
    <source>
        <dbReference type="Proteomes" id="UP000568877"/>
    </source>
</evidence>
<dbReference type="SUPFAM" id="SSF56003">
    <property type="entry name" value="Molybdenum cofactor-binding domain"/>
    <property type="match status" value="1"/>
</dbReference>
<dbReference type="InterPro" id="IPR037165">
    <property type="entry name" value="AldOxase/xan_DH_Mopterin-bd_sf"/>
</dbReference>
<dbReference type="Proteomes" id="UP000568877">
    <property type="component" value="Unassembled WGS sequence"/>
</dbReference>
<comment type="caution">
    <text evidence="1">The sequence shown here is derived from an EMBL/GenBank/DDBJ whole genome shotgun (WGS) entry which is preliminary data.</text>
</comment>
<dbReference type="AlphaFoldDB" id="A0A6V8PSI2"/>
<organism evidence="1 2">
    <name type="scientific">Candidatus Hakubella thermalkaliphila</name>
    <dbReference type="NCBI Taxonomy" id="2754717"/>
    <lineage>
        <taxon>Bacteria</taxon>
        <taxon>Bacillati</taxon>
        <taxon>Actinomycetota</taxon>
        <taxon>Actinomycetota incertae sedis</taxon>
        <taxon>Candidatus Hakubellales</taxon>
        <taxon>Candidatus Hakubellaceae</taxon>
        <taxon>Candidatus Hakubella</taxon>
    </lineage>
</organism>
<name>A0A6V8PSI2_9ACTN</name>
<gene>
    <name evidence="1" type="ORF">HKBW3S42_02060</name>
</gene>
<evidence type="ECO:0000313" key="1">
    <source>
        <dbReference type="EMBL" id="GFP33721.1"/>
    </source>
</evidence>
<proteinExistence type="predicted"/>
<accession>A0A6V8PSI2</accession>
<protein>
    <submittedName>
        <fullName evidence="1">Uncharacterized protein</fullName>
    </submittedName>
</protein>
<feature type="non-terminal residue" evidence="1">
    <location>
        <position position="1"/>
    </location>
</feature>
<dbReference type="GO" id="GO:0016491">
    <property type="term" value="F:oxidoreductase activity"/>
    <property type="evidence" value="ECO:0007669"/>
    <property type="project" value="InterPro"/>
</dbReference>
<reference evidence="1 2" key="1">
    <citation type="journal article" date="2020" name="Front. Microbiol.">
        <title>Single-cell genomics of novel Actinobacteria with the Wood-Ljungdahl pathway discovered in a serpentinizing system.</title>
        <authorList>
            <person name="Merino N."/>
            <person name="Kawai M."/>
            <person name="Boyd E.S."/>
            <person name="Colman D.R."/>
            <person name="McGlynn S.E."/>
            <person name="Nealson K.H."/>
            <person name="Kurokawa K."/>
            <person name="Hongoh Y."/>
        </authorList>
    </citation>
    <scope>NUCLEOTIDE SEQUENCE [LARGE SCALE GENOMIC DNA]</scope>
    <source>
        <strain evidence="1 2">S42</strain>
    </source>
</reference>
<sequence>IANAVYDALGIRLRKLPLSPENVFKAMREKGGDARKE</sequence>